<evidence type="ECO:0000313" key="2">
    <source>
        <dbReference type="EMBL" id="KAF3006550.1"/>
    </source>
</evidence>
<organism evidence="2 3">
    <name type="scientific">Curvularia kusanoi</name>
    <name type="common">Cochliobolus kusanoi</name>
    <dbReference type="NCBI Taxonomy" id="90978"/>
    <lineage>
        <taxon>Eukaryota</taxon>
        <taxon>Fungi</taxon>
        <taxon>Dikarya</taxon>
        <taxon>Ascomycota</taxon>
        <taxon>Pezizomycotina</taxon>
        <taxon>Dothideomycetes</taxon>
        <taxon>Pleosporomycetidae</taxon>
        <taxon>Pleosporales</taxon>
        <taxon>Pleosporineae</taxon>
        <taxon>Pleosporaceae</taxon>
        <taxon>Curvularia</taxon>
    </lineage>
</organism>
<dbReference type="Proteomes" id="UP000801428">
    <property type="component" value="Unassembled WGS sequence"/>
</dbReference>
<protein>
    <submittedName>
        <fullName evidence="2">Uncharacterized protein</fullName>
    </submittedName>
</protein>
<evidence type="ECO:0000313" key="3">
    <source>
        <dbReference type="Proteomes" id="UP000801428"/>
    </source>
</evidence>
<sequence length="328" mass="36335">MLRLKPSELTLTPEDVDEALYRMARRQQSRASAATAQRRVRYGGRPPSPRLMPGAQRFVGNDITSNGNVSIPRPLSQQAITEHVNDVSEGPNEGLQGPSTPANMRGGASHRTHASEEFALRAPNTEPLQKISQRQIRQRSYSSSDAPPSRLFRPRQYSSEASNASLAYSVYQLPESRQPSGGAYHSVRLSDAQALADNRARTSPPETVTAHISAATIRRASPLDTLITHTGREMQRLGNHEAHNRRNAQSGNTRPVAINSSNRWVSQGPHQVTYGSPPQMVMADDPYSRGRMFLKRLEQGSSKAIPPILGHYEQTDNFYDLKIGRRRG</sequence>
<reference evidence="2" key="1">
    <citation type="submission" date="2019-04" db="EMBL/GenBank/DDBJ databases">
        <title>Sequencing of skin fungus with MAO and IRED activity.</title>
        <authorList>
            <person name="Marsaioli A.J."/>
            <person name="Bonatto J.M.C."/>
            <person name="Reis Junior O."/>
        </authorList>
    </citation>
    <scope>NUCLEOTIDE SEQUENCE</scope>
    <source>
        <strain evidence="2">30M1</strain>
    </source>
</reference>
<dbReference type="OrthoDB" id="3937309at2759"/>
<dbReference type="EMBL" id="SWKU01000005">
    <property type="protein sequence ID" value="KAF3006550.1"/>
    <property type="molecule type" value="Genomic_DNA"/>
</dbReference>
<evidence type="ECO:0000256" key="1">
    <source>
        <dbReference type="SAM" id="MobiDB-lite"/>
    </source>
</evidence>
<accession>A0A9P4WCW7</accession>
<feature type="compositionally biased region" description="Low complexity" evidence="1">
    <location>
        <begin position="131"/>
        <end position="144"/>
    </location>
</feature>
<proteinExistence type="predicted"/>
<comment type="caution">
    <text evidence="2">The sequence shown here is derived from an EMBL/GenBank/DDBJ whole genome shotgun (WGS) entry which is preliminary data.</text>
</comment>
<feature type="region of interest" description="Disordered" evidence="1">
    <location>
        <begin position="26"/>
        <end position="53"/>
    </location>
</feature>
<feature type="region of interest" description="Disordered" evidence="1">
    <location>
        <begin position="87"/>
        <end position="158"/>
    </location>
</feature>
<name>A0A9P4WCW7_CURKU</name>
<dbReference type="AlphaFoldDB" id="A0A9P4WCW7"/>
<gene>
    <name evidence="2" type="ORF">E8E13_006062</name>
</gene>
<keyword evidence="3" id="KW-1185">Reference proteome</keyword>